<dbReference type="EMBL" id="JALIEB010000003">
    <property type="protein sequence ID" value="MCV3271179.1"/>
    <property type="molecule type" value="Genomic_DNA"/>
</dbReference>
<dbReference type="Pfam" id="PF19834">
    <property type="entry name" value="DUF6314"/>
    <property type="match status" value="1"/>
</dbReference>
<evidence type="ECO:0000313" key="2">
    <source>
        <dbReference type="EMBL" id="MCV3271179.1"/>
    </source>
</evidence>
<sequence length="143" mass="16595">MTMAEAQRRRLADFEGAWELTREIRHDAGAQAVFAGEAIWIPDEAGLLYRETGTLTVPGGAPMQAERRYLWRAGLRVYFEDGRFFHQVPATGGTAEHWCDPDAYTVCYDFSDWPAFSTVWRVEGPRKRYEMSSRYRRHSRNRA</sequence>
<comment type="caution">
    <text evidence="2">The sequence shown here is derived from an EMBL/GenBank/DDBJ whole genome shotgun (WGS) entry which is preliminary data.</text>
</comment>
<reference evidence="2 3" key="1">
    <citation type="submission" date="2022-04" db="EMBL/GenBank/DDBJ databases">
        <title>Roseobacter sp. WL0113 is a bacterium isolated from neritic sediment.</title>
        <authorList>
            <person name="Wang L."/>
            <person name="He W."/>
            <person name="Zhang D.-F."/>
        </authorList>
    </citation>
    <scope>NUCLEOTIDE SEQUENCE [LARGE SCALE GENOMIC DNA]</scope>
    <source>
        <strain evidence="2 3">WL0113</strain>
    </source>
</reference>
<evidence type="ECO:0000259" key="1">
    <source>
        <dbReference type="Pfam" id="PF19834"/>
    </source>
</evidence>
<name>A0ABT3BCP1_9RHOB</name>
<dbReference type="Proteomes" id="UP001208690">
    <property type="component" value="Unassembled WGS sequence"/>
</dbReference>
<protein>
    <submittedName>
        <fullName evidence="2">DUF6314 family protein</fullName>
    </submittedName>
</protein>
<dbReference type="InterPro" id="IPR045632">
    <property type="entry name" value="DUF6314"/>
</dbReference>
<feature type="domain" description="DUF6314" evidence="1">
    <location>
        <begin position="14"/>
        <end position="137"/>
    </location>
</feature>
<gene>
    <name evidence="2" type="ORF">MUB52_07045</name>
</gene>
<proteinExistence type="predicted"/>
<accession>A0ABT3BCP1</accession>
<dbReference type="RefSeq" id="WP_263843493.1">
    <property type="nucleotide sequence ID" value="NZ_JALIEB010000003.1"/>
</dbReference>
<organism evidence="2 3">
    <name type="scientific">Roseobacter sinensis</name>
    <dbReference type="NCBI Taxonomy" id="2931391"/>
    <lineage>
        <taxon>Bacteria</taxon>
        <taxon>Pseudomonadati</taxon>
        <taxon>Pseudomonadota</taxon>
        <taxon>Alphaproteobacteria</taxon>
        <taxon>Rhodobacterales</taxon>
        <taxon>Roseobacteraceae</taxon>
        <taxon>Roseobacter</taxon>
    </lineage>
</organism>
<evidence type="ECO:0000313" key="3">
    <source>
        <dbReference type="Proteomes" id="UP001208690"/>
    </source>
</evidence>
<keyword evidence="3" id="KW-1185">Reference proteome</keyword>